<dbReference type="Proteomes" id="UP000813444">
    <property type="component" value="Unassembled WGS sequence"/>
</dbReference>
<keyword evidence="3" id="KW-1185">Reference proteome</keyword>
<feature type="region of interest" description="Disordered" evidence="1">
    <location>
        <begin position="20"/>
        <end position="43"/>
    </location>
</feature>
<protein>
    <submittedName>
        <fullName evidence="2">Uncharacterized protein</fullName>
    </submittedName>
</protein>
<evidence type="ECO:0000313" key="3">
    <source>
        <dbReference type="Proteomes" id="UP000813444"/>
    </source>
</evidence>
<organism evidence="2 3">
    <name type="scientific">Stachybotrys elegans</name>
    <dbReference type="NCBI Taxonomy" id="80388"/>
    <lineage>
        <taxon>Eukaryota</taxon>
        <taxon>Fungi</taxon>
        <taxon>Dikarya</taxon>
        <taxon>Ascomycota</taxon>
        <taxon>Pezizomycotina</taxon>
        <taxon>Sordariomycetes</taxon>
        <taxon>Hypocreomycetidae</taxon>
        <taxon>Hypocreales</taxon>
        <taxon>Stachybotryaceae</taxon>
        <taxon>Stachybotrys</taxon>
    </lineage>
</organism>
<name>A0A8K0SIJ4_9HYPO</name>
<feature type="region of interest" description="Disordered" evidence="1">
    <location>
        <begin position="116"/>
        <end position="139"/>
    </location>
</feature>
<accession>A0A8K0SIJ4</accession>
<proteinExistence type="predicted"/>
<comment type="caution">
    <text evidence="2">The sequence shown here is derived from an EMBL/GenBank/DDBJ whole genome shotgun (WGS) entry which is preliminary data.</text>
</comment>
<sequence length="205" mass="22711">MYVCLRDIANTANTTVVSVSKRRSGRSQARRDAPSPCCPESKQSVLSRPHIAERAGLHPLHLEFGGTSGKMPVPAHLPVSPAPPVGGCLHYPSWLMPSFITSCCWLASAYLNSSNRGRAGQTQDELHSPPLAGRRGEAEEAQLPTMHLSTYMCIRIRIIIWLFGKDFMESGTDEARWTNVGKDRHNTRPHGSLKWLSMDARMHPT</sequence>
<gene>
    <name evidence="2" type="ORF">B0I35DRAFT_153550</name>
</gene>
<reference evidence="2" key="1">
    <citation type="journal article" date="2021" name="Nat. Commun.">
        <title>Genetic determinants of endophytism in the Arabidopsis root mycobiome.</title>
        <authorList>
            <person name="Mesny F."/>
            <person name="Miyauchi S."/>
            <person name="Thiergart T."/>
            <person name="Pickel B."/>
            <person name="Atanasova L."/>
            <person name="Karlsson M."/>
            <person name="Huettel B."/>
            <person name="Barry K.W."/>
            <person name="Haridas S."/>
            <person name="Chen C."/>
            <person name="Bauer D."/>
            <person name="Andreopoulos W."/>
            <person name="Pangilinan J."/>
            <person name="LaButti K."/>
            <person name="Riley R."/>
            <person name="Lipzen A."/>
            <person name="Clum A."/>
            <person name="Drula E."/>
            <person name="Henrissat B."/>
            <person name="Kohler A."/>
            <person name="Grigoriev I.V."/>
            <person name="Martin F.M."/>
            <person name="Hacquard S."/>
        </authorList>
    </citation>
    <scope>NUCLEOTIDE SEQUENCE</scope>
    <source>
        <strain evidence="2">MPI-CAGE-CH-0235</strain>
    </source>
</reference>
<dbReference type="AlphaFoldDB" id="A0A8K0SIJ4"/>
<evidence type="ECO:0000313" key="2">
    <source>
        <dbReference type="EMBL" id="KAH7304212.1"/>
    </source>
</evidence>
<dbReference type="EMBL" id="JAGPNK010000025">
    <property type="protein sequence ID" value="KAH7304212.1"/>
    <property type="molecule type" value="Genomic_DNA"/>
</dbReference>
<evidence type="ECO:0000256" key="1">
    <source>
        <dbReference type="SAM" id="MobiDB-lite"/>
    </source>
</evidence>